<dbReference type="AlphaFoldDB" id="A0AAW4YZN3"/>
<dbReference type="PROSITE" id="PS50887">
    <property type="entry name" value="GGDEF"/>
    <property type="match status" value="1"/>
</dbReference>
<dbReference type="CDD" id="cd01949">
    <property type="entry name" value="GGDEF"/>
    <property type="match status" value="1"/>
</dbReference>
<dbReference type="PANTHER" id="PTHR45138">
    <property type="entry name" value="REGULATORY COMPONENTS OF SENSORY TRANSDUCTION SYSTEM"/>
    <property type="match status" value="1"/>
</dbReference>
<evidence type="ECO:0000256" key="3">
    <source>
        <dbReference type="ARBA" id="ARBA00034247"/>
    </source>
</evidence>
<feature type="domain" description="GGDEF" evidence="6">
    <location>
        <begin position="346"/>
        <end position="489"/>
    </location>
</feature>
<gene>
    <name evidence="7" type="ORF">HOP61_17535</name>
</gene>
<organism evidence="7 8">
    <name type="scientific">Billgrantia desiderata</name>
    <dbReference type="NCBI Taxonomy" id="52021"/>
    <lineage>
        <taxon>Bacteria</taxon>
        <taxon>Pseudomonadati</taxon>
        <taxon>Pseudomonadota</taxon>
        <taxon>Gammaproteobacteria</taxon>
        <taxon>Oceanospirillales</taxon>
        <taxon>Halomonadaceae</taxon>
        <taxon>Billgrantia</taxon>
    </lineage>
</organism>
<sequence length="511" mass="57349">MPVPIQPDAMRLLAALAKGSRALMRGRFWGDGVDALLGEIGRGSGASRVWIFQLLELQDEAVIQDYVFEWAAKPRYRQLTQKRFRFFASVFDDPTYRRMVAERQRGMSQRFITERMAPGPLRENLESQQILSMVTVPIMVDGRWWGTLGIDDCERPLDWEGAGLDALVIAAELIASSLYRHQLASRRRQFELFQQVAECGIWEIDLHSGSTWCSRALLRTLGYPDDYARLPLRRLLAHMLRADRQRLWKRMRQCLSDSGAGQSFRLDVRLQRPETPARWHEIVAELACDTSGRPSVVSGLVIDISRRKQGEERAMLAAEYDELTGVMNRRGLTRHLQTTLKRTSTTHCHLLMLDIDHFKQINDRYGHPAGDALLKLVATRLDNELRGQDVLARMGGEEFAVFVSGLDDAQAWQLGERLRTSIADTPFLLPPLAGMAAAPPVTITISIGIARLMPGQDLEHAQSLASTQADQALYAAKRAGRNRVMAYPQATPASLQATQPATSHPSGRGSD</sequence>
<name>A0AAW4YZN3_9GAMM</name>
<dbReference type="Proteomes" id="UP001320178">
    <property type="component" value="Unassembled WGS sequence"/>
</dbReference>
<dbReference type="PROSITE" id="PS50113">
    <property type="entry name" value="PAC"/>
    <property type="match status" value="1"/>
</dbReference>
<comment type="catalytic activity">
    <reaction evidence="3">
        <text>2 GTP = 3',3'-c-di-GMP + 2 diphosphate</text>
        <dbReference type="Rhea" id="RHEA:24898"/>
        <dbReference type="ChEBI" id="CHEBI:33019"/>
        <dbReference type="ChEBI" id="CHEBI:37565"/>
        <dbReference type="ChEBI" id="CHEBI:58805"/>
        <dbReference type="EC" id="2.7.7.65"/>
    </reaction>
</comment>
<accession>A0AAW4YZN3</accession>
<dbReference type="GO" id="GO:1902201">
    <property type="term" value="P:negative regulation of bacterial-type flagellum-dependent cell motility"/>
    <property type="evidence" value="ECO:0007669"/>
    <property type="project" value="TreeGrafter"/>
</dbReference>
<evidence type="ECO:0000256" key="2">
    <source>
        <dbReference type="ARBA" id="ARBA00012528"/>
    </source>
</evidence>
<dbReference type="InterPro" id="IPR043128">
    <property type="entry name" value="Rev_trsase/Diguanyl_cyclase"/>
</dbReference>
<dbReference type="InterPro" id="IPR029787">
    <property type="entry name" value="Nucleotide_cyclase"/>
</dbReference>
<dbReference type="SMART" id="SM00065">
    <property type="entry name" value="GAF"/>
    <property type="match status" value="1"/>
</dbReference>
<reference evidence="7" key="1">
    <citation type="submission" date="2020-05" db="EMBL/GenBank/DDBJ databases">
        <authorList>
            <person name="Wang L."/>
            <person name="Shao Z."/>
        </authorList>
    </citation>
    <scope>NUCLEOTIDE SEQUENCE</scope>
    <source>
        <strain evidence="7">MCCC 1A05776</strain>
    </source>
</reference>
<dbReference type="RefSeq" id="WP_234240453.1">
    <property type="nucleotide sequence ID" value="NZ_JABFTS010000009.1"/>
</dbReference>
<dbReference type="GO" id="GO:0052621">
    <property type="term" value="F:diguanylate cyclase activity"/>
    <property type="evidence" value="ECO:0007669"/>
    <property type="project" value="UniProtKB-EC"/>
</dbReference>
<dbReference type="Pfam" id="PF01590">
    <property type="entry name" value="GAF"/>
    <property type="match status" value="1"/>
</dbReference>
<evidence type="ECO:0000313" key="7">
    <source>
        <dbReference type="EMBL" id="MCE8053095.1"/>
    </source>
</evidence>
<dbReference type="InterPro" id="IPR000160">
    <property type="entry name" value="GGDEF_dom"/>
</dbReference>
<dbReference type="GO" id="GO:0043709">
    <property type="term" value="P:cell adhesion involved in single-species biofilm formation"/>
    <property type="evidence" value="ECO:0007669"/>
    <property type="project" value="TreeGrafter"/>
</dbReference>
<feature type="region of interest" description="Disordered" evidence="4">
    <location>
        <begin position="488"/>
        <end position="511"/>
    </location>
</feature>
<evidence type="ECO:0000256" key="1">
    <source>
        <dbReference type="ARBA" id="ARBA00001946"/>
    </source>
</evidence>
<proteinExistence type="predicted"/>
<dbReference type="CDD" id="cd00130">
    <property type="entry name" value="PAS"/>
    <property type="match status" value="1"/>
</dbReference>
<dbReference type="Gene3D" id="3.30.70.270">
    <property type="match status" value="1"/>
</dbReference>
<dbReference type="Gene3D" id="3.30.450.20">
    <property type="entry name" value="PAS domain"/>
    <property type="match status" value="1"/>
</dbReference>
<reference evidence="7" key="2">
    <citation type="journal article" date="2021" name="Front. Microbiol.">
        <title>Aerobic Denitrification and Heterotrophic Sulfur Oxidation in the Genus Halomonas Revealed by Six Novel Species Characterizations and Genome-Based Analysis.</title>
        <authorList>
            <person name="Wang L."/>
            <person name="Shao Z."/>
        </authorList>
    </citation>
    <scope>NUCLEOTIDE SEQUENCE</scope>
    <source>
        <strain evidence="7">MCCC 1A05776</strain>
    </source>
</reference>
<dbReference type="SUPFAM" id="SSF55781">
    <property type="entry name" value="GAF domain-like"/>
    <property type="match status" value="1"/>
</dbReference>
<dbReference type="InterPro" id="IPR000700">
    <property type="entry name" value="PAS-assoc_C"/>
</dbReference>
<dbReference type="GO" id="GO:0005886">
    <property type="term" value="C:plasma membrane"/>
    <property type="evidence" value="ECO:0007669"/>
    <property type="project" value="TreeGrafter"/>
</dbReference>
<comment type="caution">
    <text evidence="7">The sequence shown here is derived from an EMBL/GenBank/DDBJ whole genome shotgun (WGS) entry which is preliminary data.</text>
</comment>
<dbReference type="SUPFAM" id="SSF55785">
    <property type="entry name" value="PYP-like sensor domain (PAS domain)"/>
    <property type="match status" value="1"/>
</dbReference>
<evidence type="ECO:0000313" key="8">
    <source>
        <dbReference type="Proteomes" id="UP001320178"/>
    </source>
</evidence>
<feature type="domain" description="PAC" evidence="5">
    <location>
        <begin position="264"/>
        <end position="316"/>
    </location>
</feature>
<feature type="compositionally biased region" description="Polar residues" evidence="4">
    <location>
        <begin position="491"/>
        <end position="505"/>
    </location>
</feature>
<dbReference type="FunFam" id="3.30.70.270:FF:000001">
    <property type="entry name" value="Diguanylate cyclase domain protein"/>
    <property type="match status" value="1"/>
</dbReference>
<dbReference type="NCBIfam" id="TIGR00254">
    <property type="entry name" value="GGDEF"/>
    <property type="match status" value="1"/>
</dbReference>
<dbReference type="PANTHER" id="PTHR45138:SF9">
    <property type="entry name" value="DIGUANYLATE CYCLASE DGCM-RELATED"/>
    <property type="match status" value="1"/>
</dbReference>
<dbReference type="InterPro" id="IPR029016">
    <property type="entry name" value="GAF-like_dom_sf"/>
</dbReference>
<dbReference type="InterPro" id="IPR003018">
    <property type="entry name" value="GAF"/>
</dbReference>
<dbReference type="InterPro" id="IPR035965">
    <property type="entry name" value="PAS-like_dom_sf"/>
</dbReference>
<evidence type="ECO:0000259" key="6">
    <source>
        <dbReference type="PROSITE" id="PS50887"/>
    </source>
</evidence>
<dbReference type="SMART" id="SM00267">
    <property type="entry name" value="GGDEF"/>
    <property type="match status" value="1"/>
</dbReference>
<evidence type="ECO:0000259" key="5">
    <source>
        <dbReference type="PROSITE" id="PS50113"/>
    </source>
</evidence>
<dbReference type="Pfam" id="PF00990">
    <property type="entry name" value="GGDEF"/>
    <property type="match status" value="1"/>
</dbReference>
<comment type="cofactor">
    <cofactor evidence="1">
        <name>Mg(2+)</name>
        <dbReference type="ChEBI" id="CHEBI:18420"/>
    </cofactor>
</comment>
<dbReference type="EC" id="2.7.7.65" evidence="2"/>
<dbReference type="SUPFAM" id="SSF55073">
    <property type="entry name" value="Nucleotide cyclase"/>
    <property type="match status" value="1"/>
</dbReference>
<dbReference type="Gene3D" id="3.30.450.40">
    <property type="match status" value="1"/>
</dbReference>
<dbReference type="EMBL" id="JABFTS010000009">
    <property type="protein sequence ID" value="MCE8053095.1"/>
    <property type="molecule type" value="Genomic_DNA"/>
</dbReference>
<dbReference type="InterPro" id="IPR050469">
    <property type="entry name" value="Diguanylate_Cyclase"/>
</dbReference>
<protein>
    <recommendedName>
        <fullName evidence="2">diguanylate cyclase</fullName>
        <ecNumber evidence="2">2.7.7.65</ecNumber>
    </recommendedName>
</protein>
<evidence type="ECO:0000256" key="4">
    <source>
        <dbReference type="SAM" id="MobiDB-lite"/>
    </source>
</evidence>
<dbReference type="InterPro" id="IPR000014">
    <property type="entry name" value="PAS"/>
</dbReference>